<dbReference type="PANTHER" id="PTHR45339:SF1">
    <property type="entry name" value="HYBRID SIGNAL TRANSDUCTION HISTIDINE KINASE J"/>
    <property type="match status" value="1"/>
</dbReference>
<feature type="modified residue" description="4-aspartylphosphate" evidence="13">
    <location>
        <position position="806"/>
    </location>
</feature>
<evidence type="ECO:0000256" key="8">
    <source>
        <dbReference type="ARBA" id="ARBA00022840"/>
    </source>
</evidence>
<keyword evidence="7" id="KW-0418">Kinase</keyword>
<evidence type="ECO:0000256" key="5">
    <source>
        <dbReference type="ARBA" id="ARBA00022679"/>
    </source>
</evidence>
<protein>
    <recommendedName>
        <fullName evidence="12">Circadian input-output histidine kinase CikA</fullName>
        <ecNumber evidence="3">2.7.13.3</ecNumber>
    </recommendedName>
    <alternativeName>
        <fullName evidence="11">Sensory/regulatory protein RpfC</fullName>
    </alternativeName>
</protein>
<dbReference type="Proteomes" id="UP001305702">
    <property type="component" value="Chromosome"/>
</dbReference>
<sequence>MRHESIPSQPFYEQVYTYAPIGIALVSLKGEWLRVNPELCRMMGYSEEVLTTLTLHDLTYPDDLPADYHVKELIEGRTSSCSLEKRYFRKDGSLLWASLHVSLAREEKTGEPLYYILHLIDISEKKAAESELQDTGDFYRLMLENARDVITYSRADGTMLYCSPAARTLLGYEPEELIGSRNLSFYHPDDLAALRSRTFEDSDVFTCRVLHKNGHYQWFETAVTLNRDESGKVKFILGVGRDITDRKKNEELLAEAQRVASLGSWEWDIPKAEVIFSDQLYRIHGLEPREKEWIPAQMLETVHPKDRDHILAGLSQALETGGLEQEYRVIDKDGGIRYMHVRGETVLDGDGKAVRMSGTVQDVTDRKNVELKLQETVERYTSLKKYNHDAVFSLDLQGRVHNTNQMAERLTGYVVADMVGVTFARFIGEEHLKEILTHAEEDRTAEQKIDKIRHRDGHSVEVLTTIAPIVINGETVGYYIIAKDITEQKRLVLAKDAAESMNKAKSEFLAMMSHEIRTPMNGVIGMTDLLLTTTDLDPLQKEYVAVIRKSGETLLAIINEILDLSKIESGKIRLEESPLDVRQVLAETLDILKPRWDGKGLGMTVSVEETIPCVLRGDPARLKQVFLNIIGNAVKFTDSGEVSVSVQRAGGERGEFRLKVTVRDTGIGIPEDKREHLFEPFYQLDQFMLRKSEGSGLGLAISRRLVELMGGEIWAEPVKGPGATFVFTVVVKQEEAGGTSGTAVENPEEPEGQKGLSILVAEDNEVNRLVLQKMLEKLGQRVRLVENGKEAVEEAVRSRYDLIFMDVRMPVMSGLEATRLLKEKLPPERRPVIVAVTANALKGDREMLLAAGMDDYISKPITRDTVASIIERYSRQEHAEGQAGR</sequence>
<comment type="subunit">
    <text evidence="10">At low DSF concentrations, interacts with RpfF.</text>
</comment>
<dbReference type="NCBIfam" id="TIGR00229">
    <property type="entry name" value="sensory_box"/>
    <property type="match status" value="4"/>
</dbReference>
<dbReference type="InterPro" id="IPR036890">
    <property type="entry name" value="HATPase_C_sf"/>
</dbReference>
<evidence type="ECO:0000256" key="10">
    <source>
        <dbReference type="ARBA" id="ARBA00064003"/>
    </source>
</evidence>
<comment type="similarity">
    <text evidence="2">In the N-terminal section; belongs to the phytochrome family.</text>
</comment>
<dbReference type="CDD" id="cd17546">
    <property type="entry name" value="REC_hyHK_CKI1_RcsC-like"/>
    <property type="match status" value="1"/>
</dbReference>
<dbReference type="InterPro" id="IPR001610">
    <property type="entry name" value="PAC"/>
</dbReference>
<feature type="domain" description="PAC" evidence="17">
    <location>
        <begin position="203"/>
        <end position="255"/>
    </location>
</feature>
<dbReference type="SMART" id="SM00387">
    <property type="entry name" value="HATPase_c"/>
    <property type="match status" value="1"/>
</dbReference>
<reference evidence="18 19" key="1">
    <citation type="submission" date="2022-02" db="EMBL/GenBank/DDBJ databases">
        <title>Paenibacillus sp. MBLB1776 Whole Genome Shotgun Sequencing.</title>
        <authorList>
            <person name="Hwang C.Y."/>
            <person name="Cho E.-S."/>
            <person name="Seo M.-J."/>
        </authorList>
    </citation>
    <scope>NUCLEOTIDE SEQUENCE [LARGE SCALE GENOMIC DNA]</scope>
    <source>
        <strain evidence="18 19">MBLB1776</strain>
    </source>
</reference>
<organism evidence="18 19">
    <name type="scientific">Paenibacillus aurantius</name>
    <dbReference type="NCBI Taxonomy" id="2918900"/>
    <lineage>
        <taxon>Bacteria</taxon>
        <taxon>Bacillati</taxon>
        <taxon>Bacillota</taxon>
        <taxon>Bacilli</taxon>
        <taxon>Bacillales</taxon>
        <taxon>Paenibacillaceae</taxon>
        <taxon>Paenibacillus</taxon>
    </lineage>
</organism>
<evidence type="ECO:0000313" key="19">
    <source>
        <dbReference type="Proteomes" id="UP001305702"/>
    </source>
</evidence>
<accession>A0AA96RFF2</accession>
<dbReference type="SUPFAM" id="SSF55874">
    <property type="entry name" value="ATPase domain of HSP90 chaperone/DNA topoisomerase II/histidine kinase"/>
    <property type="match status" value="1"/>
</dbReference>
<evidence type="ECO:0000259" key="15">
    <source>
        <dbReference type="PROSITE" id="PS50110"/>
    </source>
</evidence>
<evidence type="ECO:0000256" key="2">
    <source>
        <dbReference type="ARBA" id="ARBA00006402"/>
    </source>
</evidence>
<dbReference type="CDD" id="cd16922">
    <property type="entry name" value="HATPase_EvgS-ArcB-TorS-like"/>
    <property type="match status" value="1"/>
</dbReference>
<dbReference type="SMART" id="SM00086">
    <property type="entry name" value="PAC"/>
    <property type="match status" value="4"/>
</dbReference>
<dbReference type="SUPFAM" id="SSF47384">
    <property type="entry name" value="Homodimeric domain of signal transducing histidine kinase"/>
    <property type="match status" value="1"/>
</dbReference>
<keyword evidence="4 13" id="KW-0597">Phosphoprotein</keyword>
<dbReference type="CDD" id="cd00082">
    <property type="entry name" value="HisKA"/>
    <property type="match status" value="1"/>
</dbReference>
<dbReference type="Gene3D" id="3.40.50.2300">
    <property type="match status" value="1"/>
</dbReference>
<dbReference type="InterPro" id="IPR036097">
    <property type="entry name" value="HisK_dim/P_sf"/>
</dbReference>
<dbReference type="InterPro" id="IPR001789">
    <property type="entry name" value="Sig_transdc_resp-reg_receiver"/>
</dbReference>
<dbReference type="SMART" id="SM00388">
    <property type="entry name" value="HisKA"/>
    <property type="match status" value="1"/>
</dbReference>
<feature type="domain" description="PAC" evidence="17">
    <location>
        <begin position="323"/>
        <end position="375"/>
    </location>
</feature>
<dbReference type="PROSITE" id="PS50110">
    <property type="entry name" value="RESPONSE_REGULATORY"/>
    <property type="match status" value="1"/>
</dbReference>
<evidence type="ECO:0000259" key="16">
    <source>
        <dbReference type="PROSITE" id="PS50112"/>
    </source>
</evidence>
<dbReference type="Pfam" id="PF02518">
    <property type="entry name" value="HATPase_c"/>
    <property type="match status" value="1"/>
</dbReference>
<dbReference type="FunFam" id="3.30.565.10:FF:000010">
    <property type="entry name" value="Sensor histidine kinase RcsC"/>
    <property type="match status" value="1"/>
</dbReference>
<keyword evidence="6" id="KW-0547">Nucleotide-binding</keyword>
<dbReference type="SMART" id="SM00448">
    <property type="entry name" value="REC"/>
    <property type="match status" value="1"/>
</dbReference>
<dbReference type="Pfam" id="PF00512">
    <property type="entry name" value="HisKA"/>
    <property type="match status" value="1"/>
</dbReference>
<dbReference type="PROSITE" id="PS50109">
    <property type="entry name" value="HIS_KIN"/>
    <property type="match status" value="1"/>
</dbReference>
<evidence type="ECO:0000256" key="1">
    <source>
        <dbReference type="ARBA" id="ARBA00000085"/>
    </source>
</evidence>
<feature type="domain" description="PAS" evidence="16">
    <location>
        <begin position="8"/>
        <end position="63"/>
    </location>
</feature>
<dbReference type="SMART" id="SM00091">
    <property type="entry name" value="PAS"/>
    <property type="match status" value="4"/>
</dbReference>
<keyword evidence="5" id="KW-0808">Transferase</keyword>
<keyword evidence="9" id="KW-0902">Two-component regulatory system</keyword>
<evidence type="ECO:0000313" key="18">
    <source>
        <dbReference type="EMBL" id="WNQ11922.1"/>
    </source>
</evidence>
<dbReference type="Pfam" id="PF08447">
    <property type="entry name" value="PAS_3"/>
    <property type="match status" value="2"/>
</dbReference>
<dbReference type="PROSITE" id="PS50113">
    <property type="entry name" value="PAC"/>
    <property type="match status" value="3"/>
</dbReference>
<dbReference type="GO" id="GO:0005524">
    <property type="term" value="F:ATP binding"/>
    <property type="evidence" value="ECO:0007669"/>
    <property type="project" value="UniProtKB-KW"/>
</dbReference>
<dbReference type="KEGG" id="paun:MJA45_02365"/>
<dbReference type="InterPro" id="IPR035965">
    <property type="entry name" value="PAS-like_dom_sf"/>
</dbReference>
<dbReference type="InterPro" id="IPR005467">
    <property type="entry name" value="His_kinase_dom"/>
</dbReference>
<dbReference type="Gene3D" id="3.30.565.10">
    <property type="entry name" value="Histidine kinase-like ATPase, C-terminal domain"/>
    <property type="match status" value="1"/>
</dbReference>
<evidence type="ECO:0000256" key="11">
    <source>
        <dbReference type="ARBA" id="ARBA00068150"/>
    </source>
</evidence>
<gene>
    <name evidence="18" type="ORF">MJA45_02365</name>
</gene>
<evidence type="ECO:0000256" key="13">
    <source>
        <dbReference type="PROSITE-ProRule" id="PRU00169"/>
    </source>
</evidence>
<evidence type="ECO:0000256" key="7">
    <source>
        <dbReference type="ARBA" id="ARBA00022777"/>
    </source>
</evidence>
<name>A0AA96RFF2_9BACL</name>
<dbReference type="SUPFAM" id="SSF55785">
    <property type="entry name" value="PYP-like sensor domain (PAS domain)"/>
    <property type="match status" value="4"/>
</dbReference>
<dbReference type="InterPro" id="IPR000014">
    <property type="entry name" value="PAS"/>
</dbReference>
<evidence type="ECO:0000256" key="6">
    <source>
        <dbReference type="ARBA" id="ARBA00022741"/>
    </source>
</evidence>
<dbReference type="PANTHER" id="PTHR45339">
    <property type="entry name" value="HYBRID SIGNAL TRANSDUCTION HISTIDINE KINASE J"/>
    <property type="match status" value="1"/>
</dbReference>
<evidence type="ECO:0000259" key="17">
    <source>
        <dbReference type="PROSITE" id="PS50113"/>
    </source>
</evidence>
<dbReference type="Pfam" id="PF13426">
    <property type="entry name" value="PAS_9"/>
    <property type="match status" value="2"/>
</dbReference>
<dbReference type="Gene3D" id="1.10.287.130">
    <property type="match status" value="1"/>
</dbReference>
<feature type="domain" description="PAS" evidence="16">
    <location>
        <begin position="135"/>
        <end position="196"/>
    </location>
</feature>
<comment type="catalytic activity">
    <reaction evidence="1">
        <text>ATP + protein L-histidine = ADP + protein N-phospho-L-histidine.</text>
        <dbReference type="EC" id="2.7.13.3"/>
    </reaction>
</comment>
<dbReference type="CDD" id="cd00130">
    <property type="entry name" value="PAS"/>
    <property type="match status" value="4"/>
</dbReference>
<evidence type="ECO:0000256" key="12">
    <source>
        <dbReference type="ARBA" id="ARBA00074306"/>
    </source>
</evidence>
<dbReference type="SUPFAM" id="SSF52172">
    <property type="entry name" value="CheY-like"/>
    <property type="match status" value="1"/>
</dbReference>
<dbReference type="EMBL" id="CP130318">
    <property type="protein sequence ID" value="WNQ11922.1"/>
    <property type="molecule type" value="Genomic_DNA"/>
</dbReference>
<dbReference type="InterPro" id="IPR004358">
    <property type="entry name" value="Sig_transdc_His_kin-like_C"/>
</dbReference>
<feature type="domain" description="PAC" evidence="17">
    <location>
        <begin position="81"/>
        <end position="134"/>
    </location>
</feature>
<dbReference type="AlphaFoldDB" id="A0AA96RFF2"/>
<feature type="domain" description="Histidine kinase" evidence="14">
    <location>
        <begin position="511"/>
        <end position="733"/>
    </location>
</feature>
<dbReference type="GO" id="GO:0000155">
    <property type="term" value="F:phosphorelay sensor kinase activity"/>
    <property type="evidence" value="ECO:0007669"/>
    <property type="project" value="InterPro"/>
</dbReference>
<dbReference type="EC" id="2.7.13.3" evidence="3"/>
<dbReference type="Gene3D" id="2.10.70.100">
    <property type="match status" value="1"/>
</dbReference>
<keyword evidence="8" id="KW-0067">ATP-binding</keyword>
<dbReference type="PROSITE" id="PS50112">
    <property type="entry name" value="PAS"/>
    <property type="match status" value="3"/>
</dbReference>
<keyword evidence="19" id="KW-1185">Reference proteome</keyword>
<evidence type="ECO:0000259" key="14">
    <source>
        <dbReference type="PROSITE" id="PS50109"/>
    </source>
</evidence>
<dbReference type="InterPro" id="IPR011006">
    <property type="entry name" value="CheY-like_superfamily"/>
</dbReference>
<dbReference type="Pfam" id="PF00072">
    <property type="entry name" value="Response_reg"/>
    <property type="match status" value="1"/>
</dbReference>
<dbReference type="FunFam" id="1.10.287.130:FF:000002">
    <property type="entry name" value="Two-component osmosensing histidine kinase"/>
    <property type="match status" value="1"/>
</dbReference>
<dbReference type="RefSeq" id="WP_315605698.1">
    <property type="nucleotide sequence ID" value="NZ_CP130318.1"/>
</dbReference>
<evidence type="ECO:0000256" key="4">
    <source>
        <dbReference type="ARBA" id="ARBA00022553"/>
    </source>
</evidence>
<feature type="domain" description="PAS" evidence="16">
    <location>
        <begin position="376"/>
        <end position="448"/>
    </location>
</feature>
<dbReference type="InterPro" id="IPR000700">
    <property type="entry name" value="PAS-assoc_C"/>
</dbReference>
<dbReference type="InterPro" id="IPR003661">
    <property type="entry name" value="HisK_dim/P_dom"/>
</dbReference>
<evidence type="ECO:0000256" key="3">
    <source>
        <dbReference type="ARBA" id="ARBA00012438"/>
    </source>
</evidence>
<evidence type="ECO:0000256" key="9">
    <source>
        <dbReference type="ARBA" id="ARBA00023012"/>
    </source>
</evidence>
<dbReference type="PRINTS" id="PR00344">
    <property type="entry name" value="BCTRLSENSOR"/>
</dbReference>
<dbReference type="InterPro" id="IPR003594">
    <property type="entry name" value="HATPase_dom"/>
</dbReference>
<dbReference type="InterPro" id="IPR013655">
    <property type="entry name" value="PAS_fold_3"/>
</dbReference>
<feature type="domain" description="Response regulatory" evidence="15">
    <location>
        <begin position="757"/>
        <end position="874"/>
    </location>
</feature>
<proteinExistence type="inferred from homology"/>
<dbReference type="Gene3D" id="3.30.450.20">
    <property type="entry name" value="PAS domain"/>
    <property type="match status" value="4"/>
</dbReference>